<accession>A0A8H2PU89</accession>
<dbReference type="Proteomes" id="UP000316560">
    <property type="component" value="Unassembled WGS sequence"/>
</dbReference>
<feature type="transmembrane region" description="Helical" evidence="1">
    <location>
        <begin position="25"/>
        <end position="48"/>
    </location>
</feature>
<evidence type="ECO:0000313" key="2">
    <source>
        <dbReference type="EMBL" id="TQO20226.1"/>
    </source>
</evidence>
<keyword evidence="1" id="KW-0472">Membrane</keyword>
<evidence type="ECO:0000256" key="1">
    <source>
        <dbReference type="SAM" id="Phobius"/>
    </source>
</evidence>
<evidence type="ECO:0000313" key="3">
    <source>
        <dbReference type="Proteomes" id="UP000316560"/>
    </source>
</evidence>
<sequence>MMAAGGWRAFLGTILYSVLERRLRVAIVLGGIVFALMLAGWVSIGLGLV</sequence>
<comment type="caution">
    <text evidence="2">The sequence shown here is derived from an EMBL/GenBank/DDBJ whole genome shotgun (WGS) entry which is preliminary data.</text>
</comment>
<protein>
    <submittedName>
        <fullName evidence="2">Uncharacterized protein</fullName>
    </submittedName>
</protein>
<keyword evidence="1" id="KW-1133">Transmembrane helix</keyword>
<keyword evidence="3" id="KW-1185">Reference proteome</keyword>
<keyword evidence="1" id="KW-0812">Transmembrane</keyword>
<proteinExistence type="predicted"/>
<dbReference type="EMBL" id="VFRA01000001">
    <property type="protein sequence ID" value="TQO20226.1"/>
    <property type="molecule type" value="Genomic_DNA"/>
</dbReference>
<organism evidence="2 3">
    <name type="scientific">Rhodoglobus vestalii</name>
    <dbReference type="NCBI Taxonomy" id="193384"/>
    <lineage>
        <taxon>Bacteria</taxon>
        <taxon>Bacillati</taxon>
        <taxon>Actinomycetota</taxon>
        <taxon>Actinomycetes</taxon>
        <taxon>Micrococcales</taxon>
        <taxon>Microbacteriaceae</taxon>
        <taxon>Rhodoglobus</taxon>
    </lineage>
</organism>
<reference evidence="2 3" key="1">
    <citation type="submission" date="2019-06" db="EMBL/GenBank/DDBJ databases">
        <title>Sequencing the genomes of 1000 actinobacteria strains.</title>
        <authorList>
            <person name="Klenk H.-P."/>
        </authorList>
    </citation>
    <scope>NUCLEOTIDE SEQUENCE [LARGE SCALE GENOMIC DNA]</scope>
    <source>
        <strain evidence="2 3">DSM 21947</strain>
    </source>
</reference>
<gene>
    <name evidence="2" type="ORF">FB472_1844</name>
</gene>
<dbReference type="RefSeq" id="WP_170192069.1">
    <property type="nucleotide sequence ID" value="NZ_VFRA01000001.1"/>
</dbReference>
<name>A0A8H2PU89_9MICO</name>
<dbReference type="AlphaFoldDB" id="A0A8H2PU89"/>